<dbReference type="Proteomes" id="UP000191931">
    <property type="component" value="Unassembled WGS sequence"/>
</dbReference>
<protein>
    <submittedName>
        <fullName evidence="2">AAA-ATPase</fullName>
    </submittedName>
</protein>
<accession>A0A1W1HBP8</accession>
<dbReference type="Pfam" id="PF09820">
    <property type="entry name" value="AAA-ATPase_like"/>
    <property type="match status" value="1"/>
</dbReference>
<dbReference type="EMBL" id="FWEV01000112">
    <property type="protein sequence ID" value="SLM29863.1"/>
    <property type="molecule type" value="Genomic_DNA"/>
</dbReference>
<reference evidence="2 3" key="1">
    <citation type="submission" date="2017-03" db="EMBL/GenBank/DDBJ databases">
        <authorList>
            <person name="Afonso C.L."/>
            <person name="Miller P.J."/>
            <person name="Scott M.A."/>
            <person name="Spackman E."/>
            <person name="Goraichik I."/>
            <person name="Dimitrov K.M."/>
            <person name="Suarez D.L."/>
            <person name="Swayne D.E."/>
        </authorList>
    </citation>
    <scope>NUCLEOTIDE SEQUENCE [LARGE SCALE GENOMIC DNA]</scope>
    <source>
        <strain evidence="2">PRJEB14757</strain>
    </source>
</reference>
<evidence type="ECO:0000313" key="3">
    <source>
        <dbReference type="Proteomes" id="UP000191931"/>
    </source>
</evidence>
<dbReference type="InterPro" id="IPR012547">
    <property type="entry name" value="PDDEXK_9"/>
</dbReference>
<organism evidence="2 3">
    <name type="scientific">Desulfamplus magnetovallimortis</name>
    <dbReference type="NCBI Taxonomy" id="1246637"/>
    <lineage>
        <taxon>Bacteria</taxon>
        <taxon>Pseudomonadati</taxon>
        <taxon>Thermodesulfobacteriota</taxon>
        <taxon>Desulfobacteria</taxon>
        <taxon>Desulfobacterales</taxon>
        <taxon>Desulfobacteraceae</taxon>
        <taxon>Desulfamplus</taxon>
    </lineage>
</organism>
<gene>
    <name evidence="2" type="ORF">MTBBW1_20060</name>
</gene>
<dbReference type="Pfam" id="PF08011">
    <property type="entry name" value="PDDEXK_9"/>
    <property type="match status" value="1"/>
</dbReference>
<evidence type="ECO:0000313" key="2">
    <source>
        <dbReference type="EMBL" id="SLM29863.1"/>
    </source>
</evidence>
<sequence length="534" mass="62038">MNSLPTLPTGNSSFEKIRKNGDIYVDKTRHIFNMVSGGDYYFMSRPRRFGKSLMVSTLKCLFEGKQDLFEGLWIKGKYKDKDIDNAFNFEWEWKKHPVITLDFNGISHQTPEFLIQGLSLAIKKIGKKYGVELIDIPVKEQFKELIESLFKKTGMPVVFLIDEYDKPLIDHLGKGDDALEIAKKNRDILKDFFGVIKDGDVVDITRFVFITGVSKFSQVSIFSELNNLTDLTMHKKYAEMMGYTQTELEHCFAIHIDAFAREMGIPSSDLLLRMKQYYNGYRFSETDIKVYNPFSVLRAFGEQALKPYWFATGTPSFLINLIKEKEWYPPEIENLKSTLAIFSVYDLETLYIEALLFQAGYITIKDVDEELYTFDYPNREVKTAFIENMFYSYTDGATDCARFILLSKYLRTDNIELFIETIKSVYASIPNILESHRDEAYFHTIFYLMVSASGVTAHSEVLTCKGRIDMVVEFKDKVYIIEFKCGRSSDEAIRQIRSKKYADSYLQQGKTIHLMGINFDIETRNISDWKHELF</sequence>
<evidence type="ECO:0000259" key="1">
    <source>
        <dbReference type="Pfam" id="PF09820"/>
    </source>
</evidence>
<dbReference type="RefSeq" id="WP_080797761.1">
    <property type="nucleotide sequence ID" value="NZ_LT828540.1"/>
</dbReference>
<name>A0A1W1HBP8_9BACT</name>
<dbReference type="InterPro" id="IPR018631">
    <property type="entry name" value="AAA-ATPase-like_dom"/>
</dbReference>
<keyword evidence="3" id="KW-1185">Reference proteome</keyword>
<feature type="domain" description="AAA-ATPase-like" evidence="1">
    <location>
        <begin position="8"/>
        <end position="222"/>
    </location>
</feature>
<dbReference type="AlphaFoldDB" id="A0A1W1HBP8"/>
<dbReference type="PANTHER" id="PTHR34825">
    <property type="entry name" value="CONSERVED PROTEIN, WITH A WEAK D-GALACTARATE DEHYDRATASE/ALTRONATE HYDROLASE DOMAIN"/>
    <property type="match status" value="1"/>
</dbReference>
<dbReference type="OrthoDB" id="9808684at2"/>
<dbReference type="PANTHER" id="PTHR34825:SF1">
    <property type="entry name" value="AAA-ATPASE-LIKE DOMAIN-CONTAINING PROTEIN"/>
    <property type="match status" value="1"/>
</dbReference>
<proteinExistence type="predicted"/>
<dbReference type="STRING" id="1246637.MTBBW1_20060"/>